<dbReference type="InterPro" id="IPR050358">
    <property type="entry name" value="RSE1/DDB1/CFT1"/>
</dbReference>
<dbReference type="Gene3D" id="2.130.10.10">
    <property type="entry name" value="YVTN repeat-like/Quinoprotein amine dehydrogenase"/>
    <property type="match status" value="1"/>
</dbReference>
<protein>
    <submittedName>
        <fullName evidence="2">Uncharacterized protein MANES_06G138300</fullName>
    </submittedName>
</protein>
<proteinExistence type="predicted"/>
<dbReference type="AlphaFoldDB" id="A0A2P2M884"/>
<evidence type="ECO:0000259" key="1">
    <source>
        <dbReference type="Pfam" id="PF10433"/>
    </source>
</evidence>
<dbReference type="PANTHER" id="PTHR10644">
    <property type="entry name" value="DNA REPAIR/RNA PROCESSING CPSF FAMILY"/>
    <property type="match status" value="1"/>
</dbReference>
<name>A0A2P2M884_RHIMU</name>
<feature type="domain" description="RSE1/DDB1/CPSF1 first beta-propeller" evidence="1">
    <location>
        <begin position="100"/>
        <end position="438"/>
    </location>
</feature>
<sequence>MSFAACKMMHCPTGIENCGSGFITHSRADFVPQIPTIQADDLEPELPARRGIGAVPNLVVTAGNVLELYVVRVHEEGARESRSSAEPKRGGVMDGVSGALLELVCHYRLHGNVESMAVLSSGGGDSSKRRDSIILAFKDAKISVLEFDDSIHGLRTSSMHCFEGPEWLHLKRGRESFARGPLMNADPQGRCSGILLYDLQMVILKAAQVGSGLVGDDDALGSGGAISARIKSSYVINLRDLDIKHVKDFVFVYDYIEPVVVILHARELTWAGRISWKHHTCKISAFSISTTSKPPTLIWSVVNLPHDAYKLLAVPSPIGGVLVIGANTIHYHRESASCGLALNSYAVSVDRSQELPRASFSVELDAASATWLLNDVALLSTKTGELLLLMLVYDGRVVRRLDLSKSKASVLTSGITTMGSSLFFLASRLGDSLLVQFNCGMGSSLSSLKEEVGDIEGDINSAKRLKISSSDALQDMVSGEELSFYGSPQNNTELAQKSFSFMVRDSLVNVGPLKDFSYGVRINADPSATGVLLWSWKKWCSLCSSTINSPRNDFRG</sequence>
<dbReference type="EMBL" id="GGEC01045983">
    <property type="protein sequence ID" value="MBX26467.1"/>
    <property type="molecule type" value="Transcribed_RNA"/>
</dbReference>
<dbReference type="InterPro" id="IPR015943">
    <property type="entry name" value="WD40/YVTN_repeat-like_dom_sf"/>
</dbReference>
<organism evidence="2">
    <name type="scientific">Rhizophora mucronata</name>
    <name type="common">Asiatic mangrove</name>
    <dbReference type="NCBI Taxonomy" id="61149"/>
    <lineage>
        <taxon>Eukaryota</taxon>
        <taxon>Viridiplantae</taxon>
        <taxon>Streptophyta</taxon>
        <taxon>Embryophyta</taxon>
        <taxon>Tracheophyta</taxon>
        <taxon>Spermatophyta</taxon>
        <taxon>Magnoliopsida</taxon>
        <taxon>eudicotyledons</taxon>
        <taxon>Gunneridae</taxon>
        <taxon>Pentapetalae</taxon>
        <taxon>rosids</taxon>
        <taxon>fabids</taxon>
        <taxon>Malpighiales</taxon>
        <taxon>Rhizophoraceae</taxon>
        <taxon>Rhizophora</taxon>
    </lineage>
</organism>
<dbReference type="FunFam" id="2.130.10.10:FF:000402">
    <property type="entry name" value="Cleavage and polyadenylation specificity factor subunit 1"/>
    <property type="match status" value="1"/>
</dbReference>
<dbReference type="Pfam" id="PF10433">
    <property type="entry name" value="Beta-prop_RSE1_1st"/>
    <property type="match status" value="1"/>
</dbReference>
<reference evidence="2" key="1">
    <citation type="submission" date="2018-02" db="EMBL/GenBank/DDBJ databases">
        <title>Rhizophora mucronata_Transcriptome.</title>
        <authorList>
            <person name="Meera S.P."/>
            <person name="Sreeshan A."/>
            <person name="Augustine A."/>
        </authorList>
    </citation>
    <scope>NUCLEOTIDE SEQUENCE</scope>
    <source>
        <tissue evidence="2">Leaf</tissue>
    </source>
</reference>
<evidence type="ECO:0000313" key="2">
    <source>
        <dbReference type="EMBL" id="MBX26467.1"/>
    </source>
</evidence>
<dbReference type="InterPro" id="IPR018846">
    <property type="entry name" value="Beta-prop_RSE1/DDB1/CPSF1_1st"/>
</dbReference>
<accession>A0A2P2M884</accession>